<protein>
    <submittedName>
        <fullName evidence="2">Uncharacterized protein</fullName>
    </submittedName>
</protein>
<dbReference type="AlphaFoldDB" id="A0A6A5U183"/>
<proteinExistence type="predicted"/>
<name>A0A6A5U183_9PLEO</name>
<keyword evidence="3" id="KW-1185">Reference proteome</keyword>
<reference evidence="2" key="1">
    <citation type="journal article" date="2020" name="Stud. Mycol.">
        <title>101 Dothideomycetes genomes: a test case for predicting lifestyles and emergence of pathogens.</title>
        <authorList>
            <person name="Haridas S."/>
            <person name="Albert R."/>
            <person name="Binder M."/>
            <person name="Bloem J."/>
            <person name="Labutti K."/>
            <person name="Salamov A."/>
            <person name="Andreopoulos B."/>
            <person name="Baker S."/>
            <person name="Barry K."/>
            <person name="Bills G."/>
            <person name="Bluhm B."/>
            <person name="Cannon C."/>
            <person name="Castanera R."/>
            <person name="Culley D."/>
            <person name="Daum C."/>
            <person name="Ezra D."/>
            <person name="Gonzalez J."/>
            <person name="Henrissat B."/>
            <person name="Kuo A."/>
            <person name="Liang C."/>
            <person name="Lipzen A."/>
            <person name="Lutzoni F."/>
            <person name="Magnuson J."/>
            <person name="Mondo S."/>
            <person name="Nolan M."/>
            <person name="Ohm R."/>
            <person name="Pangilinan J."/>
            <person name="Park H.-J."/>
            <person name="Ramirez L."/>
            <person name="Alfaro M."/>
            <person name="Sun H."/>
            <person name="Tritt A."/>
            <person name="Yoshinaga Y."/>
            <person name="Zwiers L.-H."/>
            <person name="Turgeon B."/>
            <person name="Goodwin S."/>
            <person name="Spatafora J."/>
            <person name="Crous P."/>
            <person name="Grigoriev I."/>
        </authorList>
    </citation>
    <scope>NUCLEOTIDE SEQUENCE</scope>
    <source>
        <strain evidence="2">CBS 675.92</strain>
    </source>
</reference>
<evidence type="ECO:0000313" key="2">
    <source>
        <dbReference type="EMBL" id="KAF1958374.1"/>
    </source>
</evidence>
<feature type="compositionally biased region" description="Basic and acidic residues" evidence="1">
    <location>
        <begin position="91"/>
        <end position="111"/>
    </location>
</feature>
<evidence type="ECO:0000313" key="3">
    <source>
        <dbReference type="Proteomes" id="UP000800035"/>
    </source>
</evidence>
<gene>
    <name evidence="2" type="ORF">CC80DRAFT_546608</name>
</gene>
<feature type="compositionally biased region" description="Acidic residues" evidence="1">
    <location>
        <begin position="61"/>
        <end position="75"/>
    </location>
</feature>
<feature type="compositionally biased region" description="Low complexity" evidence="1">
    <location>
        <begin position="45"/>
        <end position="60"/>
    </location>
</feature>
<sequence length="156" mass="16715">MTPPRFGRTLFMDSDATPTETSISTGLASQLSGINFQARRRTGSDDGVSSGNSSNNNGDVSDNEDGGYDDNEEGGNGDGADSDGASSEKSTTPEHKTNTDKKKREDPHGDDGNESADIPQRPRCIIPSKLEVKMIRTQSGQQKVTAWLMDQVDTSM</sequence>
<dbReference type="Proteomes" id="UP000800035">
    <property type="component" value="Unassembled WGS sequence"/>
</dbReference>
<organism evidence="2 3">
    <name type="scientific">Byssothecium circinans</name>
    <dbReference type="NCBI Taxonomy" id="147558"/>
    <lineage>
        <taxon>Eukaryota</taxon>
        <taxon>Fungi</taxon>
        <taxon>Dikarya</taxon>
        <taxon>Ascomycota</taxon>
        <taxon>Pezizomycotina</taxon>
        <taxon>Dothideomycetes</taxon>
        <taxon>Pleosporomycetidae</taxon>
        <taxon>Pleosporales</taxon>
        <taxon>Massarineae</taxon>
        <taxon>Massarinaceae</taxon>
        <taxon>Byssothecium</taxon>
    </lineage>
</organism>
<accession>A0A6A5U183</accession>
<dbReference type="EMBL" id="ML976987">
    <property type="protein sequence ID" value="KAF1958374.1"/>
    <property type="molecule type" value="Genomic_DNA"/>
</dbReference>
<feature type="region of interest" description="Disordered" evidence="1">
    <location>
        <begin position="1"/>
        <end position="123"/>
    </location>
</feature>
<evidence type="ECO:0000256" key="1">
    <source>
        <dbReference type="SAM" id="MobiDB-lite"/>
    </source>
</evidence>
<feature type="compositionally biased region" description="Polar residues" evidence="1">
    <location>
        <begin position="16"/>
        <end position="35"/>
    </location>
</feature>